<name>A0A3E4UM27_BACSE</name>
<comment type="caution">
    <text evidence="2">The sequence shown here is derived from an EMBL/GenBank/DDBJ whole genome shotgun (WGS) entry which is preliminary data.</text>
</comment>
<gene>
    <name evidence="2" type="ORF">DXC34_13170</name>
</gene>
<feature type="region of interest" description="Disordered" evidence="1">
    <location>
        <begin position="1"/>
        <end position="102"/>
    </location>
</feature>
<dbReference type="Proteomes" id="UP000261223">
    <property type="component" value="Unassembled WGS sequence"/>
</dbReference>
<protein>
    <submittedName>
        <fullName evidence="2">Uncharacterized protein</fullName>
    </submittedName>
</protein>
<sequence>MSKKNLSLLMDGFMGETNSSDSVQEHPKEQAVEQDAEQAGQPAAQTDKMDSPKAAPAKASSKKETTEMAATEQMKSKLEAKRRENVGRPKKGESAKNAKKPQEIRATFIVDPDLLQKVKYISLVEGILLKDVISEALNNYVDKWETDNRKIRLPKRK</sequence>
<proteinExistence type="predicted"/>
<dbReference type="EMBL" id="QSSV01000017">
    <property type="protein sequence ID" value="RGM11462.1"/>
    <property type="molecule type" value="Genomic_DNA"/>
</dbReference>
<dbReference type="AlphaFoldDB" id="A0A3E4UM27"/>
<evidence type="ECO:0000256" key="1">
    <source>
        <dbReference type="SAM" id="MobiDB-lite"/>
    </source>
</evidence>
<reference evidence="2 3" key="1">
    <citation type="submission" date="2018-08" db="EMBL/GenBank/DDBJ databases">
        <title>A genome reference for cultivated species of the human gut microbiota.</title>
        <authorList>
            <person name="Zou Y."/>
            <person name="Xue W."/>
            <person name="Luo G."/>
        </authorList>
    </citation>
    <scope>NUCLEOTIDE SEQUENCE [LARGE SCALE GENOMIC DNA]</scope>
    <source>
        <strain evidence="2 3">TF03-6</strain>
    </source>
</reference>
<dbReference type="RefSeq" id="WP_117742168.1">
    <property type="nucleotide sequence ID" value="NZ_QSSV01000017.1"/>
</dbReference>
<organism evidence="2 3">
    <name type="scientific">Bacteroides stercoris</name>
    <dbReference type="NCBI Taxonomy" id="46506"/>
    <lineage>
        <taxon>Bacteria</taxon>
        <taxon>Pseudomonadati</taxon>
        <taxon>Bacteroidota</taxon>
        <taxon>Bacteroidia</taxon>
        <taxon>Bacteroidales</taxon>
        <taxon>Bacteroidaceae</taxon>
        <taxon>Bacteroides</taxon>
    </lineage>
</organism>
<feature type="compositionally biased region" description="Basic and acidic residues" evidence="1">
    <location>
        <begin position="74"/>
        <end position="102"/>
    </location>
</feature>
<accession>A0A3E4UM27</accession>
<evidence type="ECO:0000313" key="2">
    <source>
        <dbReference type="EMBL" id="RGM11462.1"/>
    </source>
</evidence>
<evidence type="ECO:0000313" key="3">
    <source>
        <dbReference type="Proteomes" id="UP000261223"/>
    </source>
</evidence>